<comment type="caution">
    <text evidence="3">The sequence shown here is derived from an EMBL/GenBank/DDBJ whole genome shotgun (WGS) entry which is preliminary data.</text>
</comment>
<dbReference type="RefSeq" id="WP_264794057.1">
    <property type="nucleotide sequence ID" value="NZ_BRVS01000001.1"/>
</dbReference>
<dbReference type="InterPro" id="IPR036249">
    <property type="entry name" value="Thioredoxin-like_sf"/>
</dbReference>
<sequence>MNRLNRWGAAAALAAVAVLALVLHKPEESWLPAVAAAVVLLALSWFISPLYRGRHTKWQRPGEAGARPAVVIFWRPGCMYCLRLKAALGGDGRKATWVNIWRDEEAAGFVRAHNGGNETVPTVILGGEVLTNPAPALVRQALAAGPAR</sequence>
<name>A0ABQ5MPI4_9MICC</name>
<feature type="domain" description="Glutaredoxin" evidence="2">
    <location>
        <begin position="70"/>
        <end position="129"/>
    </location>
</feature>
<evidence type="ECO:0000256" key="1">
    <source>
        <dbReference type="SAM" id="Phobius"/>
    </source>
</evidence>
<dbReference type="Pfam" id="PF00462">
    <property type="entry name" value="Glutaredoxin"/>
    <property type="match status" value="1"/>
</dbReference>
<reference evidence="3 4" key="1">
    <citation type="journal article" date="2023" name="Int. J. Syst. Evol. Microbiol.">
        <title>Arthrobacter mangrovi sp. nov., an actinobacterium isolated from the rhizosphere of a mangrove.</title>
        <authorList>
            <person name="Hamada M."/>
            <person name="Saitou S."/>
            <person name="Enomoto N."/>
            <person name="Nanri K."/>
            <person name="Hidaka K."/>
            <person name="Miura T."/>
            <person name="Tamura T."/>
        </authorList>
    </citation>
    <scope>NUCLEOTIDE SEQUENCE [LARGE SCALE GENOMIC DNA]</scope>
    <source>
        <strain evidence="3 4">NBRC 112813</strain>
    </source>
</reference>
<dbReference type="CDD" id="cd02976">
    <property type="entry name" value="NrdH"/>
    <property type="match status" value="1"/>
</dbReference>
<keyword evidence="1" id="KW-0472">Membrane</keyword>
<gene>
    <name evidence="3" type="ORF">AHIS1636_03340</name>
</gene>
<evidence type="ECO:0000313" key="4">
    <source>
        <dbReference type="Proteomes" id="UP001209654"/>
    </source>
</evidence>
<dbReference type="SUPFAM" id="SSF52833">
    <property type="entry name" value="Thioredoxin-like"/>
    <property type="match status" value="1"/>
</dbReference>
<keyword evidence="4" id="KW-1185">Reference proteome</keyword>
<dbReference type="InterPro" id="IPR002109">
    <property type="entry name" value="Glutaredoxin"/>
</dbReference>
<protein>
    <recommendedName>
        <fullName evidence="2">Glutaredoxin domain-containing protein</fullName>
    </recommendedName>
</protein>
<dbReference type="PROSITE" id="PS51354">
    <property type="entry name" value="GLUTAREDOXIN_2"/>
    <property type="match status" value="1"/>
</dbReference>
<evidence type="ECO:0000313" key="3">
    <source>
        <dbReference type="EMBL" id="GLB65895.1"/>
    </source>
</evidence>
<proteinExistence type="predicted"/>
<evidence type="ECO:0000259" key="2">
    <source>
        <dbReference type="Pfam" id="PF00462"/>
    </source>
</evidence>
<keyword evidence="1" id="KW-0812">Transmembrane</keyword>
<keyword evidence="1" id="KW-1133">Transmembrane helix</keyword>
<dbReference type="Gene3D" id="3.40.30.10">
    <property type="entry name" value="Glutaredoxin"/>
    <property type="match status" value="1"/>
</dbReference>
<dbReference type="EMBL" id="BRVS01000001">
    <property type="protein sequence ID" value="GLB65895.1"/>
    <property type="molecule type" value="Genomic_DNA"/>
</dbReference>
<feature type="transmembrane region" description="Helical" evidence="1">
    <location>
        <begin position="30"/>
        <end position="51"/>
    </location>
</feature>
<organism evidence="3 4">
    <name type="scientific">Arthrobacter mangrovi</name>
    <dbReference type="NCBI Taxonomy" id="2966350"/>
    <lineage>
        <taxon>Bacteria</taxon>
        <taxon>Bacillati</taxon>
        <taxon>Actinomycetota</taxon>
        <taxon>Actinomycetes</taxon>
        <taxon>Micrococcales</taxon>
        <taxon>Micrococcaceae</taxon>
        <taxon>Arthrobacter</taxon>
    </lineage>
</organism>
<dbReference type="Proteomes" id="UP001209654">
    <property type="component" value="Unassembled WGS sequence"/>
</dbReference>
<accession>A0ABQ5MPI4</accession>